<keyword evidence="1" id="KW-0812">Transmembrane</keyword>
<dbReference type="PANTHER" id="PTHR23028:SF53">
    <property type="entry name" value="ACYL_TRANSF_3 DOMAIN-CONTAINING PROTEIN"/>
    <property type="match status" value="1"/>
</dbReference>
<feature type="transmembrane region" description="Helical" evidence="1">
    <location>
        <begin position="6"/>
        <end position="24"/>
    </location>
</feature>
<feature type="transmembrane region" description="Helical" evidence="1">
    <location>
        <begin position="66"/>
        <end position="85"/>
    </location>
</feature>
<reference evidence="3 4" key="1">
    <citation type="journal article" date="2014" name="Antonie Van Leeuwenhoek">
        <title>Oenococcus alcoholitolerans sp. nov., a lactic acid bacteria isolated from cachaca and ethanol fermentation processes.</title>
        <authorList>
            <person name="Badotti F."/>
            <person name="Moreira A.P."/>
            <person name="Tonon L.A."/>
            <person name="de Lucena B.T."/>
            <person name="Gomes Fde C."/>
            <person name="Kruger R."/>
            <person name="Thompson C.C."/>
            <person name="de Morais M.A.Jr."/>
            <person name="Rosa C.A."/>
            <person name="Thompson F.L."/>
        </authorList>
    </citation>
    <scope>NUCLEOTIDE SEQUENCE [LARGE SCALE GENOMIC DNA]</scope>
    <source>
        <strain evidence="3 4">UFRJ-M7.2.18</strain>
    </source>
</reference>
<feature type="domain" description="Acyltransferase 3" evidence="2">
    <location>
        <begin position="1"/>
        <end position="211"/>
    </location>
</feature>
<dbReference type="InterPro" id="IPR002656">
    <property type="entry name" value="Acyl_transf_3_dom"/>
</dbReference>
<comment type="caution">
    <text evidence="3">The sequence shown here is derived from an EMBL/GenBank/DDBJ whole genome shotgun (WGS) entry which is preliminary data.</text>
</comment>
<dbReference type="PANTHER" id="PTHR23028">
    <property type="entry name" value="ACETYLTRANSFERASE"/>
    <property type="match status" value="1"/>
</dbReference>
<dbReference type="EMBL" id="AXCV01000140">
    <property type="protein sequence ID" value="KGO31967.1"/>
    <property type="molecule type" value="Genomic_DNA"/>
</dbReference>
<feature type="transmembrane region" description="Helical" evidence="1">
    <location>
        <begin position="31"/>
        <end position="54"/>
    </location>
</feature>
<evidence type="ECO:0000259" key="2">
    <source>
        <dbReference type="Pfam" id="PF01757"/>
    </source>
</evidence>
<keyword evidence="4" id="KW-1185">Reference proteome</keyword>
<dbReference type="Pfam" id="PF01757">
    <property type="entry name" value="Acyl_transf_3"/>
    <property type="match status" value="1"/>
</dbReference>
<sequence>MWSLSVEAQFYLLWPLLLFAILKLADRKWQLSLVIPAVIFFVSSLLFALLYSPVSTNRAYYGTDSRIFSFVAGAFVAIYMTLVSFRGHPKFFDDINSFLDKYKNQIIVACFAVLLLVFVFANGTQAWTYYFAMSFLSLAVAVLVYYFSVYRNNIFARIMGNRFCLYLGSRSYSIYLYQLPILVIFDQLASRQSAFLQFLARIVSLALILLVSELSFRFVEMPLRHGISPIKSNFGPI</sequence>
<protein>
    <recommendedName>
        <fullName evidence="2">Acyltransferase 3 domain-containing protein</fullName>
    </recommendedName>
</protein>
<proteinExistence type="predicted"/>
<gene>
    <name evidence="3" type="ORF">Q757_03875</name>
</gene>
<dbReference type="InterPro" id="IPR050879">
    <property type="entry name" value="Acyltransferase_3"/>
</dbReference>
<accession>A0ABR4XR80</accession>
<feature type="transmembrane region" description="Helical" evidence="1">
    <location>
        <begin position="106"/>
        <end position="123"/>
    </location>
</feature>
<name>A0ABR4XR80_9LACO</name>
<keyword evidence="1" id="KW-1133">Transmembrane helix</keyword>
<evidence type="ECO:0000313" key="3">
    <source>
        <dbReference type="EMBL" id="KGO31967.1"/>
    </source>
</evidence>
<organism evidence="3 4">
    <name type="scientific">Oenococcus alcoholitolerans</name>
    <dbReference type="NCBI Taxonomy" id="931074"/>
    <lineage>
        <taxon>Bacteria</taxon>
        <taxon>Bacillati</taxon>
        <taxon>Bacillota</taxon>
        <taxon>Bacilli</taxon>
        <taxon>Lactobacillales</taxon>
        <taxon>Lactobacillaceae</taxon>
        <taxon>Oenococcus</taxon>
    </lineage>
</organism>
<evidence type="ECO:0000313" key="4">
    <source>
        <dbReference type="Proteomes" id="UP000030023"/>
    </source>
</evidence>
<feature type="transmembrane region" description="Helical" evidence="1">
    <location>
        <begin position="171"/>
        <end position="189"/>
    </location>
</feature>
<feature type="transmembrane region" description="Helical" evidence="1">
    <location>
        <begin position="195"/>
        <end position="216"/>
    </location>
</feature>
<evidence type="ECO:0000256" key="1">
    <source>
        <dbReference type="SAM" id="Phobius"/>
    </source>
</evidence>
<dbReference type="Proteomes" id="UP000030023">
    <property type="component" value="Unassembled WGS sequence"/>
</dbReference>
<feature type="transmembrane region" description="Helical" evidence="1">
    <location>
        <begin position="129"/>
        <end position="150"/>
    </location>
</feature>
<keyword evidence="1" id="KW-0472">Membrane</keyword>